<reference evidence="3 4" key="1">
    <citation type="submission" date="2024-08" db="EMBL/GenBank/DDBJ databases">
        <title>Genome mining of Saccharopolyspora cebuensis PGLac3 from Nigerian medicinal plant.</title>
        <authorList>
            <person name="Ezeobiora C.E."/>
            <person name="Igbokwe N.H."/>
            <person name="Amin D.H."/>
            <person name="Mendie U.E."/>
        </authorList>
    </citation>
    <scope>NUCLEOTIDE SEQUENCE [LARGE SCALE GENOMIC DNA]</scope>
    <source>
        <strain evidence="3 4">PGLac3</strain>
    </source>
</reference>
<keyword evidence="1" id="KW-1133">Transmembrane helix</keyword>
<dbReference type="Pfam" id="PF07811">
    <property type="entry name" value="TadE"/>
    <property type="match status" value="1"/>
</dbReference>
<organism evidence="3 4">
    <name type="scientific">Saccharopolyspora cebuensis</name>
    <dbReference type="NCBI Taxonomy" id="418759"/>
    <lineage>
        <taxon>Bacteria</taxon>
        <taxon>Bacillati</taxon>
        <taxon>Actinomycetota</taxon>
        <taxon>Actinomycetes</taxon>
        <taxon>Pseudonocardiales</taxon>
        <taxon>Pseudonocardiaceae</taxon>
        <taxon>Saccharopolyspora</taxon>
    </lineage>
</organism>
<evidence type="ECO:0000259" key="2">
    <source>
        <dbReference type="Pfam" id="PF07811"/>
    </source>
</evidence>
<keyword evidence="4" id="KW-1185">Reference proteome</keyword>
<sequence length="135" mass="14151">MTLHARPPWSDRGSETVETAVLIGIALVLLLSVVQAGLWWHTRSLCLHAATTGLTAARALHAPPGAGQRAAAEFLHRAPNAATDPTITVNATPETATVRVTASAPRVLPIPGLQFRVTQSAHGARERFTTPGGTP</sequence>
<feature type="domain" description="TadE-like" evidence="2">
    <location>
        <begin position="13"/>
        <end position="53"/>
    </location>
</feature>
<accession>A0ABV4CSH2</accession>
<feature type="transmembrane region" description="Helical" evidence="1">
    <location>
        <begin position="20"/>
        <end position="40"/>
    </location>
</feature>
<evidence type="ECO:0000313" key="3">
    <source>
        <dbReference type="EMBL" id="MEY8042746.1"/>
    </source>
</evidence>
<proteinExistence type="predicted"/>
<comment type="caution">
    <text evidence="3">The sequence shown here is derived from an EMBL/GenBank/DDBJ whole genome shotgun (WGS) entry which is preliminary data.</text>
</comment>
<evidence type="ECO:0000313" key="4">
    <source>
        <dbReference type="Proteomes" id="UP001564626"/>
    </source>
</evidence>
<gene>
    <name evidence="3" type="ORF">AB8O55_25350</name>
</gene>
<protein>
    <submittedName>
        <fullName evidence="3">TadE family protein</fullName>
    </submittedName>
</protein>
<keyword evidence="1" id="KW-0812">Transmembrane</keyword>
<dbReference type="Proteomes" id="UP001564626">
    <property type="component" value="Unassembled WGS sequence"/>
</dbReference>
<evidence type="ECO:0000256" key="1">
    <source>
        <dbReference type="SAM" id="Phobius"/>
    </source>
</evidence>
<dbReference type="RefSeq" id="WP_369775534.1">
    <property type="nucleotide sequence ID" value="NZ_JBGEHV010000064.1"/>
</dbReference>
<name>A0ABV4CSH2_9PSEU</name>
<dbReference type="InterPro" id="IPR012495">
    <property type="entry name" value="TadE-like_dom"/>
</dbReference>
<keyword evidence="1" id="KW-0472">Membrane</keyword>
<dbReference type="EMBL" id="JBGEHV010000064">
    <property type="protein sequence ID" value="MEY8042746.1"/>
    <property type="molecule type" value="Genomic_DNA"/>
</dbReference>